<organism>
    <name type="scientific">Branchiostoma floridae</name>
    <name type="common">Florida lancelet</name>
    <name type="synonym">Amphioxus</name>
    <dbReference type="NCBI Taxonomy" id="7739"/>
    <lineage>
        <taxon>Eukaryota</taxon>
        <taxon>Metazoa</taxon>
        <taxon>Chordata</taxon>
        <taxon>Cephalochordata</taxon>
        <taxon>Leptocardii</taxon>
        <taxon>Amphioxiformes</taxon>
        <taxon>Branchiostomatidae</taxon>
        <taxon>Branchiostoma</taxon>
    </lineage>
</organism>
<name>C3Z4Z1_BRAFL</name>
<keyword evidence="1" id="KW-0732">Signal</keyword>
<feature type="chain" id="PRO_5002936392" description="VWFC domain-containing protein" evidence="1">
    <location>
        <begin position="22"/>
        <end position="107"/>
    </location>
</feature>
<gene>
    <name evidence="2" type="ORF">BRAFLDRAFT_76137</name>
</gene>
<dbReference type="EMBL" id="GG666582">
    <property type="protein sequence ID" value="EEN52348.1"/>
    <property type="molecule type" value="Genomic_DNA"/>
</dbReference>
<evidence type="ECO:0008006" key="3">
    <source>
        <dbReference type="Google" id="ProtNLM"/>
    </source>
</evidence>
<evidence type="ECO:0000256" key="1">
    <source>
        <dbReference type="SAM" id="SignalP"/>
    </source>
</evidence>
<proteinExistence type="predicted"/>
<accession>C3Z4Z1</accession>
<evidence type="ECO:0000313" key="2">
    <source>
        <dbReference type="EMBL" id="EEN52348.1"/>
    </source>
</evidence>
<dbReference type="AlphaFoldDB" id="C3Z4Z1"/>
<feature type="signal peptide" evidence="1">
    <location>
        <begin position="1"/>
        <end position="21"/>
    </location>
</feature>
<dbReference type="Gene3D" id="2.60.40.1900">
    <property type="entry name" value="Beta-microseminoprotein (PSP94) domain"/>
    <property type="match status" value="1"/>
</dbReference>
<reference evidence="2" key="1">
    <citation type="journal article" date="2008" name="Nature">
        <title>The amphioxus genome and the evolution of the chordate karyotype.</title>
        <authorList>
            <consortium name="US DOE Joint Genome Institute (JGI-PGF)"/>
            <person name="Putnam N.H."/>
            <person name="Butts T."/>
            <person name="Ferrier D.E.K."/>
            <person name="Furlong R.F."/>
            <person name="Hellsten U."/>
            <person name="Kawashima T."/>
            <person name="Robinson-Rechavi M."/>
            <person name="Shoguchi E."/>
            <person name="Terry A."/>
            <person name="Yu J.-K."/>
            <person name="Benito-Gutierrez E.L."/>
            <person name="Dubchak I."/>
            <person name="Garcia-Fernandez J."/>
            <person name="Gibson-Brown J.J."/>
            <person name="Grigoriev I.V."/>
            <person name="Horton A.C."/>
            <person name="de Jong P.J."/>
            <person name="Jurka J."/>
            <person name="Kapitonov V.V."/>
            <person name="Kohara Y."/>
            <person name="Kuroki Y."/>
            <person name="Lindquist E."/>
            <person name="Lucas S."/>
            <person name="Osoegawa K."/>
            <person name="Pennacchio L.A."/>
            <person name="Salamov A.A."/>
            <person name="Satou Y."/>
            <person name="Sauka-Spengler T."/>
            <person name="Schmutz J."/>
            <person name="Shin-I T."/>
            <person name="Toyoda A."/>
            <person name="Bronner-Fraser M."/>
            <person name="Fujiyama A."/>
            <person name="Holland L.Z."/>
            <person name="Holland P.W.H."/>
            <person name="Satoh N."/>
            <person name="Rokhsar D.S."/>
        </authorList>
    </citation>
    <scope>NUCLEOTIDE SEQUENCE [LARGE SCALE GENOMIC DNA]</scope>
    <source>
        <strain evidence="2">S238N-H82</strain>
        <tissue evidence="2">Testes</tissue>
    </source>
</reference>
<dbReference type="InParanoid" id="C3Z4Z1"/>
<protein>
    <recommendedName>
        <fullName evidence="3">VWFC domain-containing protein</fullName>
    </recommendedName>
</protein>
<sequence length="107" mass="11697">MANLIYVALLVASTLLVNINGMSVQYGPCPADENGEPHLPGDSWYAGCSTCRCWDGYYGCMHVFPTCTYPEGCMKLYNENGCEVMAVMENHTDQVCDPISCWGAIGK</sequence>